<evidence type="ECO:0000313" key="4">
    <source>
        <dbReference type="EMBL" id="KAL1131617.1"/>
    </source>
</evidence>
<proteinExistence type="predicted"/>
<dbReference type="SMART" id="SM00848">
    <property type="entry name" value="Inhibitor_I29"/>
    <property type="match status" value="2"/>
</dbReference>
<reference evidence="4 5" key="1">
    <citation type="submission" date="2024-07" db="EMBL/GenBank/DDBJ databases">
        <title>Chromosome-level genome assembly of the water stick insect Ranatra chinensis (Heteroptera: Nepidae).</title>
        <authorList>
            <person name="Liu X."/>
        </authorList>
    </citation>
    <scope>NUCLEOTIDE SEQUENCE [LARGE SCALE GENOMIC DNA]</scope>
    <source>
        <strain evidence="4">Cailab_2021Rc</strain>
        <tissue evidence="4">Muscle</tissue>
    </source>
</reference>
<gene>
    <name evidence="4" type="ORF">AAG570_011231</name>
</gene>
<feature type="signal peptide" evidence="2">
    <location>
        <begin position="1"/>
        <end position="28"/>
    </location>
</feature>
<comment type="caution">
    <text evidence="4">The sequence shown here is derived from an EMBL/GenBank/DDBJ whole genome shotgun (WGS) entry which is preliminary data.</text>
</comment>
<organism evidence="4 5">
    <name type="scientific">Ranatra chinensis</name>
    <dbReference type="NCBI Taxonomy" id="642074"/>
    <lineage>
        <taxon>Eukaryota</taxon>
        <taxon>Metazoa</taxon>
        <taxon>Ecdysozoa</taxon>
        <taxon>Arthropoda</taxon>
        <taxon>Hexapoda</taxon>
        <taxon>Insecta</taxon>
        <taxon>Pterygota</taxon>
        <taxon>Neoptera</taxon>
        <taxon>Paraneoptera</taxon>
        <taxon>Hemiptera</taxon>
        <taxon>Heteroptera</taxon>
        <taxon>Panheteroptera</taxon>
        <taxon>Nepomorpha</taxon>
        <taxon>Nepidae</taxon>
        <taxon>Ranatrinae</taxon>
        <taxon>Ranatra</taxon>
    </lineage>
</organism>
<keyword evidence="2" id="KW-0732">Signal</keyword>
<dbReference type="AlphaFoldDB" id="A0ABD0YYC3"/>
<dbReference type="InterPro" id="IPR013201">
    <property type="entry name" value="Prot_inhib_I29"/>
</dbReference>
<dbReference type="SUPFAM" id="SSF54001">
    <property type="entry name" value="Cysteine proteinases"/>
    <property type="match status" value="2"/>
</dbReference>
<evidence type="ECO:0000256" key="2">
    <source>
        <dbReference type="SAM" id="SignalP"/>
    </source>
</evidence>
<evidence type="ECO:0000259" key="3">
    <source>
        <dbReference type="SMART" id="SM00848"/>
    </source>
</evidence>
<evidence type="ECO:0000256" key="1">
    <source>
        <dbReference type="SAM" id="MobiDB-lite"/>
    </source>
</evidence>
<dbReference type="Proteomes" id="UP001558652">
    <property type="component" value="Unassembled WGS sequence"/>
</dbReference>
<protein>
    <recommendedName>
        <fullName evidence="3">Cathepsin propeptide inhibitor domain-containing protein</fullName>
    </recommendedName>
</protein>
<feature type="domain" description="Cathepsin propeptide inhibitor" evidence="3">
    <location>
        <begin position="187"/>
        <end position="242"/>
    </location>
</feature>
<name>A0ABD0YYC3_9HEMI</name>
<dbReference type="Pfam" id="PF08246">
    <property type="entry name" value="Inhibitor_I29"/>
    <property type="match status" value="2"/>
</dbReference>
<feature type="domain" description="Cathepsin propeptide inhibitor" evidence="3">
    <location>
        <begin position="34"/>
        <end position="94"/>
    </location>
</feature>
<feature type="chain" id="PRO_5044865409" description="Cathepsin propeptide inhibitor domain-containing protein" evidence="2">
    <location>
        <begin position="29"/>
        <end position="253"/>
    </location>
</feature>
<dbReference type="InterPro" id="IPR038765">
    <property type="entry name" value="Papain-like_cys_pep_sf"/>
</dbReference>
<feature type="region of interest" description="Disordered" evidence="1">
    <location>
        <begin position="171"/>
        <end position="198"/>
    </location>
</feature>
<keyword evidence="5" id="KW-1185">Reference proteome</keyword>
<sequence length="253" mass="29632">MDVKTRSAGFVAILALYWLSLSNQLADSAPVSEWESFKKHYNKSYESIEEELCRLKIYHNNKILIEKHNILYSKKIVLFKLKINHLSDKAAEKQPPLNEMQFSGVLECWYYNNRTSQKCIVKNDVERDVEKKPSGFQAHMLSSWWTDPTPASDELQLKGDKTAKRNVLRHQQRGRYSAHRSSSPLEVQHKKAYSNEDEEKERFDIFKENKKKIDEHNEKYEKGEVTWKMGLNAFSDLKPEEFKGMMGGVKKPN</sequence>
<evidence type="ECO:0000313" key="5">
    <source>
        <dbReference type="Proteomes" id="UP001558652"/>
    </source>
</evidence>
<dbReference type="Gene3D" id="1.10.287.2250">
    <property type="match status" value="2"/>
</dbReference>
<accession>A0ABD0YYC3</accession>
<dbReference type="EMBL" id="JBFDAA010000006">
    <property type="protein sequence ID" value="KAL1131617.1"/>
    <property type="molecule type" value="Genomic_DNA"/>
</dbReference>